<reference evidence="2" key="1">
    <citation type="journal article" date="2015" name="Nat. Plants">
        <title>Genome expansion of Arabis alpina linked with retrotransposition and reduced symmetric DNA methylation.</title>
        <authorList>
            <person name="Willing E.M."/>
            <person name="Rawat V."/>
            <person name="Mandakova T."/>
            <person name="Maumus F."/>
            <person name="James G.V."/>
            <person name="Nordstroem K.J."/>
            <person name="Becker C."/>
            <person name="Warthmann N."/>
            <person name="Chica C."/>
            <person name="Szarzynska B."/>
            <person name="Zytnicki M."/>
            <person name="Albani M.C."/>
            <person name="Kiefer C."/>
            <person name="Bergonzi S."/>
            <person name="Castaings L."/>
            <person name="Mateos J.L."/>
            <person name="Berns M.C."/>
            <person name="Bujdoso N."/>
            <person name="Piofczyk T."/>
            <person name="de Lorenzo L."/>
            <person name="Barrero-Sicilia C."/>
            <person name="Mateos I."/>
            <person name="Piednoel M."/>
            <person name="Hagmann J."/>
            <person name="Chen-Min-Tao R."/>
            <person name="Iglesias-Fernandez R."/>
            <person name="Schuster S.C."/>
            <person name="Alonso-Blanco C."/>
            <person name="Roudier F."/>
            <person name="Carbonero P."/>
            <person name="Paz-Ares J."/>
            <person name="Davis S.J."/>
            <person name="Pecinka A."/>
            <person name="Quesneville H."/>
            <person name="Colot V."/>
            <person name="Lysak M.A."/>
            <person name="Weigel D."/>
            <person name="Coupland G."/>
            <person name="Schneeberger K."/>
        </authorList>
    </citation>
    <scope>NUCLEOTIDE SEQUENCE [LARGE SCALE GENOMIC DNA]</scope>
    <source>
        <strain evidence="2">cv. Pajares</strain>
    </source>
</reference>
<accession>A0A087HLT6</accession>
<proteinExistence type="predicted"/>
<name>A0A087HLT6_ARAAL</name>
<evidence type="ECO:0000313" key="2">
    <source>
        <dbReference type="Proteomes" id="UP000029120"/>
    </source>
</evidence>
<dbReference type="AlphaFoldDB" id="A0A087HLT6"/>
<protein>
    <submittedName>
        <fullName evidence="1">Uncharacterized protein</fullName>
    </submittedName>
</protein>
<evidence type="ECO:0000313" key="1">
    <source>
        <dbReference type="EMBL" id="KFK43088.1"/>
    </source>
</evidence>
<sequence length="45" mass="4832">MLIKTSSLSLSLSLSSLNSIYLHADESTSKLPAPEMRLKHGGDMA</sequence>
<keyword evidence="2" id="KW-1185">Reference proteome</keyword>
<dbReference type="Gramene" id="KFK43088">
    <property type="protein sequence ID" value="KFK43088"/>
    <property type="gene ID" value="AALP_AA1G077700"/>
</dbReference>
<gene>
    <name evidence="1" type="ordered locus">AALP_Aa1g077700</name>
</gene>
<dbReference type="EMBL" id="CM002869">
    <property type="protein sequence ID" value="KFK43088.1"/>
    <property type="molecule type" value="Genomic_DNA"/>
</dbReference>
<dbReference type="Proteomes" id="UP000029120">
    <property type="component" value="Chromosome 1"/>
</dbReference>
<organism evidence="1 2">
    <name type="scientific">Arabis alpina</name>
    <name type="common">Alpine rock-cress</name>
    <dbReference type="NCBI Taxonomy" id="50452"/>
    <lineage>
        <taxon>Eukaryota</taxon>
        <taxon>Viridiplantae</taxon>
        <taxon>Streptophyta</taxon>
        <taxon>Embryophyta</taxon>
        <taxon>Tracheophyta</taxon>
        <taxon>Spermatophyta</taxon>
        <taxon>Magnoliopsida</taxon>
        <taxon>eudicotyledons</taxon>
        <taxon>Gunneridae</taxon>
        <taxon>Pentapetalae</taxon>
        <taxon>rosids</taxon>
        <taxon>malvids</taxon>
        <taxon>Brassicales</taxon>
        <taxon>Brassicaceae</taxon>
        <taxon>Arabideae</taxon>
        <taxon>Arabis</taxon>
    </lineage>
</organism>